<evidence type="ECO:0000313" key="1">
    <source>
        <dbReference type="EMBL" id="UXE59668.1"/>
    </source>
</evidence>
<sequence length="71" mass="7789">MDAYFACEPVLKSFRQNALHLITRVRCSTVAYAPFCSVPTLTGRGRPRIWGSSIKDKTRKAVRSGGGLSDS</sequence>
<reference evidence="1" key="1">
    <citation type="submission" date="2021-04" db="EMBL/GenBank/DDBJ databases">
        <title>Genome sequence of Woronichinia naegeliana from Washington state freshwater lake bloom.</title>
        <authorList>
            <person name="Dreher T.W."/>
        </authorList>
    </citation>
    <scope>NUCLEOTIDE SEQUENCE</scope>
    <source>
        <strain evidence="1">WA131</strain>
    </source>
</reference>
<gene>
    <name evidence="2" type="ORF">KA717_11880</name>
    <name evidence="1" type="ORF">KA717_28535</name>
</gene>
<dbReference type="EMBL" id="CP073041">
    <property type="protein sequence ID" value="UXE63277.1"/>
    <property type="molecule type" value="Genomic_DNA"/>
</dbReference>
<name>A0A977PV14_9CYAN</name>
<proteinExistence type="predicted"/>
<dbReference type="EMBL" id="CP073041">
    <property type="protein sequence ID" value="UXE59668.1"/>
    <property type="molecule type" value="Genomic_DNA"/>
</dbReference>
<evidence type="ECO:0000313" key="2">
    <source>
        <dbReference type="EMBL" id="UXE63277.1"/>
    </source>
</evidence>
<dbReference type="KEGG" id="wna:KA717_11880"/>
<dbReference type="Proteomes" id="UP001065613">
    <property type="component" value="Chromosome"/>
</dbReference>
<protein>
    <submittedName>
        <fullName evidence="1">Uncharacterized protein</fullName>
    </submittedName>
</protein>
<accession>A0A977PV14</accession>
<dbReference type="KEGG" id="wna:KA717_28535"/>
<organism evidence="1">
    <name type="scientific">Woronichinia naegeliana WA131</name>
    <dbReference type="NCBI Taxonomy" id="2824559"/>
    <lineage>
        <taxon>Bacteria</taxon>
        <taxon>Bacillati</taxon>
        <taxon>Cyanobacteriota</taxon>
        <taxon>Cyanophyceae</taxon>
        <taxon>Synechococcales</taxon>
        <taxon>Coelosphaeriaceae</taxon>
        <taxon>Woronichinia</taxon>
    </lineage>
</organism>
<dbReference type="AlphaFoldDB" id="A0A977PV14"/>